<name>A0AAP0IUF0_9MAGN</name>
<dbReference type="EMBL" id="JBBNAF010000008">
    <property type="protein sequence ID" value="KAK9121380.1"/>
    <property type="molecule type" value="Genomic_DNA"/>
</dbReference>
<comment type="caution">
    <text evidence="1">The sequence shown here is derived from an EMBL/GenBank/DDBJ whole genome shotgun (WGS) entry which is preliminary data.</text>
</comment>
<accession>A0AAP0IUF0</accession>
<keyword evidence="2" id="KW-1185">Reference proteome</keyword>
<gene>
    <name evidence="1" type="ORF">Syun_018997</name>
</gene>
<protein>
    <submittedName>
        <fullName evidence="1">Uncharacterized protein</fullName>
    </submittedName>
</protein>
<organism evidence="1 2">
    <name type="scientific">Stephania yunnanensis</name>
    <dbReference type="NCBI Taxonomy" id="152371"/>
    <lineage>
        <taxon>Eukaryota</taxon>
        <taxon>Viridiplantae</taxon>
        <taxon>Streptophyta</taxon>
        <taxon>Embryophyta</taxon>
        <taxon>Tracheophyta</taxon>
        <taxon>Spermatophyta</taxon>
        <taxon>Magnoliopsida</taxon>
        <taxon>Ranunculales</taxon>
        <taxon>Menispermaceae</taxon>
        <taxon>Menispermoideae</taxon>
        <taxon>Cissampelideae</taxon>
        <taxon>Stephania</taxon>
    </lineage>
</organism>
<proteinExistence type="predicted"/>
<evidence type="ECO:0000313" key="1">
    <source>
        <dbReference type="EMBL" id="KAK9121380.1"/>
    </source>
</evidence>
<sequence length="118" mass="13848">MAGLDMDILPENTIIDEVIKRYGRVNGCEDIEDERESAEIARRETGKRRKIKDDTRRFLEEMSKARHDPNVEHPTRDYDGLYIEELKNTYLYNPATCYQSQVTNPVEDDDDAIFGQQY</sequence>
<evidence type="ECO:0000313" key="2">
    <source>
        <dbReference type="Proteomes" id="UP001420932"/>
    </source>
</evidence>
<dbReference type="Proteomes" id="UP001420932">
    <property type="component" value="Unassembled WGS sequence"/>
</dbReference>
<dbReference type="AlphaFoldDB" id="A0AAP0IUF0"/>
<reference evidence="1 2" key="1">
    <citation type="submission" date="2024-01" db="EMBL/GenBank/DDBJ databases">
        <title>Genome assemblies of Stephania.</title>
        <authorList>
            <person name="Yang L."/>
        </authorList>
    </citation>
    <scope>NUCLEOTIDE SEQUENCE [LARGE SCALE GENOMIC DNA]</scope>
    <source>
        <strain evidence="1">YNDBR</strain>
        <tissue evidence="1">Leaf</tissue>
    </source>
</reference>